<keyword evidence="4" id="KW-1185">Reference proteome</keyword>
<evidence type="ECO:0000313" key="4">
    <source>
        <dbReference type="Proteomes" id="UP000248857"/>
    </source>
</evidence>
<dbReference type="SUPFAM" id="SSF52540">
    <property type="entry name" value="P-loop containing nucleoside triphosphate hydrolases"/>
    <property type="match status" value="1"/>
</dbReference>
<dbReference type="Pfam" id="PF00685">
    <property type="entry name" value="Sulfotransfer_1"/>
    <property type="match status" value="1"/>
</dbReference>
<evidence type="ECO:0000313" key="3">
    <source>
        <dbReference type="EMBL" id="PZD75243.1"/>
    </source>
</evidence>
<organism evidence="3 4">
    <name type="scientific">Acaryochloris thomasi RCC1774</name>
    <dbReference type="NCBI Taxonomy" id="1764569"/>
    <lineage>
        <taxon>Bacteria</taxon>
        <taxon>Bacillati</taxon>
        <taxon>Cyanobacteriota</taxon>
        <taxon>Cyanophyceae</taxon>
        <taxon>Acaryochloridales</taxon>
        <taxon>Acaryochloridaceae</taxon>
        <taxon>Acaryochloris</taxon>
        <taxon>Acaryochloris thomasi</taxon>
    </lineage>
</organism>
<accession>A0A2W1JPK5</accession>
<sequence length="253" mass="29827">MNQDLVKVQSKNQGIIVHALHKSASMFLYRLFQDLSKEKGISFYSANNKPSDREEVSADMDDSFCLCPERNFNINEYEFNRLNKTIHILQVRDPRDILVSQYFSFGWIHNLKPSDEKTERELIQSMSIDEYVLQATTDSTFHNLLERYTPILEIARSKNPDTIIVKYEDMVTNFNRWLPSIIDVFNFNPIQSKILLTKYLFKHRNSFNPPKTEKQAHKRKITPGDHKNKLKPETIEKLNEMFAEILQECNYLS</sequence>
<proteinExistence type="predicted"/>
<feature type="domain" description="Sulfotransferase" evidence="2">
    <location>
        <begin position="88"/>
        <end position="248"/>
    </location>
</feature>
<dbReference type="Gene3D" id="3.40.50.300">
    <property type="entry name" value="P-loop containing nucleotide triphosphate hydrolases"/>
    <property type="match status" value="1"/>
</dbReference>
<reference evidence="3 4" key="1">
    <citation type="journal article" date="2018" name="Sci. Rep.">
        <title>A novel species of the marine cyanobacterium Acaryochloris with a unique pigment content and lifestyle.</title>
        <authorList>
            <person name="Partensky F."/>
            <person name="Six C."/>
            <person name="Ratin M."/>
            <person name="Garczarek L."/>
            <person name="Vaulot D."/>
            <person name="Probert I."/>
            <person name="Calteau A."/>
            <person name="Gourvil P."/>
            <person name="Marie D."/>
            <person name="Grebert T."/>
            <person name="Bouchier C."/>
            <person name="Le Panse S."/>
            <person name="Gachenot M."/>
            <person name="Rodriguez F."/>
            <person name="Garrido J.L."/>
        </authorList>
    </citation>
    <scope>NUCLEOTIDE SEQUENCE [LARGE SCALE GENOMIC DNA]</scope>
    <source>
        <strain evidence="3 4">RCC1774</strain>
    </source>
</reference>
<evidence type="ECO:0000259" key="2">
    <source>
        <dbReference type="Pfam" id="PF00685"/>
    </source>
</evidence>
<protein>
    <recommendedName>
        <fullName evidence="2">Sulfotransferase domain-containing protein</fullName>
    </recommendedName>
</protein>
<dbReference type="InterPro" id="IPR027417">
    <property type="entry name" value="P-loop_NTPase"/>
</dbReference>
<dbReference type="InterPro" id="IPR000863">
    <property type="entry name" value="Sulfotransferase_dom"/>
</dbReference>
<dbReference type="EMBL" id="PQWO01000001">
    <property type="protein sequence ID" value="PZD75243.1"/>
    <property type="molecule type" value="Genomic_DNA"/>
</dbReference>
<dbReference type="AlphaFoldDB" id="A0A2W1JPK5"/>
<dbReference type="GO" id="GO:0008146">
    <property type="term" value="F:sulfotransferase activity"/>
    <property type="evidence" value="ECO:0007669"/>
    <property type="project" value="InterPro"/>
</dbReference>
<dbReference type="RefSeq" id="WP_158534984.1">
    <property type="nucleotide sequence ID" value="NZ_CAWNWM010000001.1"/>
</dbReference>
<dbReference type="OrthoDB" id="8446141at2"/>
<dbReference type="Proteomes" id="UP000248857">
    <property type="component" value="Unassembled WGS sequence"/>
</dbReference>
<comment type="caution">
    <text evidence="3">The sequence shown here is derived from an EMBL/GenBank/DDBJ whole genome shotgun (WGS) entry which is preliminary data.</text>
</comment>
<name>A0A2W1JPK5_9CYAN</name>
<gene>
    <name evidence="3" type="ORF">C1752_00338</name>
</gene>
<feature type="region of interest" description="Disordered" evidence="1">
    <location>
        <begin position="207"/>
        <end position="230"/>
    </location>
</feature>
<evidence type="ECO:0000256" key="1">
    <source>
        <dbReference type="SAM" id="MobiDB-lite"/>
    </source>
</evidence>